<proteinExistence type="predicted"/>
<name>A0ABV7GKR9_9GAMM</name>
<evidence type="ECO:0000259" key="2">
    <source>
        <dbReference type="Pfam" id="PF16538"/>
    </source>
</evidence>
<feature type="domain" description="Flagellar assembly protein T C-terminal" evidence="2">
    <location>
        <begin position="307"/>
        <end position="382"/>
    </location>
</feature>
<dbReference type="InterPro" id="IPR038180">
    <property type="entry name" value="FlgT_N_sf"/>
</dbReference>
<keyword evidence="5" id="KW-0966">Cell projection</keyword>
<dbReference type="Gene3D" id="3.40.50.10610">
    <property type="entry name" value="ABC-type transport auxiliary lipoprotein component"/>
    <property type="match status" value="1"/>
</dbReference>
<dbReference type="InterPro" id="IPR032388">
    <property type="entry name" value="FlgT_C"/>
</dbReference>
<dbReference type="Pfam" id="PF16548">
    <property type="entry name" value="FlgT_N"/>
    <property type="match status" value="1"/>
</dbReference>
<evidence type="ECO:0000259" key="4">
    <source>
        <dbReference type="Pfam" id="PF16548"/>
    </source>
</evidence>
<dbReference type="InterPro" id="IPR032386">
    <property type="entry name" value="FlgT_M"/>
</dbReference>
<dbReference type="Gene3D" id="2.40.10.410">
    <property type="entry name" value="FlgT, C-terminal domain"/>
    <property type="match status" value="1"/>
</dbReference>
<keyword evidence="5" id="KW-0282">Flagellum</keyword>
<reference evidence="6" key="1">
    <citation type="journal article" date="2019" name="Int. J. Syst. Evol. Microbiol.">
        <title>The Global Catalogue of Microorganisms (GCM) 10K type strain sequencing project: providing services to taxonomists for standard genome sequencing and annotation.</title>
        <authorList>
            <consortium name="The Broad Institute Genomics Platform"/>
            <consortium name="The Broad Institute Genome Sequencing Center for Infectious Disease"/>
            <person name="Wu L."/>
            <person name="Ma J."/>
        </authorList>
    </citation>
    <scope>NUCLEOTIDE SEQUENCE [LARGE SCALE GENOMIC DNA]</scope>
    <source>
        <strain evidence="6">KCTC 52277</strain>
    </source>
</reference>
<keyword evidence="1" id="KW-0732">Signal</keyword>
<feature type="signal peptide" evidence="1">
    <location>
        <begin position="1"/>
        <end position="18"/>
    </location>
</feature>
<feature type="domain" description="Flagellar assembly protein T N-terminal" evidence="4">
    <location>
        <begin position="19"/>
        <end position="102"/>
    </location>
</feature>
<dbReference type="EMBL" id="JBHRTD010000018">
    <property type="protein sequence ID" value="MFC3140810.1"/>
    <property type="molecule type" value="Genomic_DNA"/>
</dbReference>
<keyword evidence="5" id="KW-0969">Cilium</keyword>
<dbReference type="Pfam" id="PF16539">
    <property type="entry name" value="FlgT_M"/>
    <property type="match status" value="1"/>
</dbReference>
<feature type="domain" description="Flagellar assembly protein T middle" evidence="3">
    <location>
        <begin position="110"/>
        <end position="261"/>
    </location>
</feature>
<evidence type="ECO:0000313" key="5">
    <source>
        <dbReference type="EMBL" id="MFC3140810.1"/>
    </source>
</evidence>
<dbReference type="InterPro" id="IPR032370">
    <property type="entry name" value="FlgT_N"/>
</dbReference>
<protein>
    <submittedName>
        <fullName evidence="5">Flagellar assembly protein T N-terminal domain-containing protein</fullName>
    </submittedName>
</protein>
<dbReference type="RefSeq" id="WP_248934651.1">
    <property type="nucleotide sequence ID" value="NZ_JAKILF010000001.1"/>
</dbReference>
<comment type="caution">
    <text evidence="5">The sequence shown here is derived from an EMBL/GenBank/DDBJ whole genome shotgun (WGS) entry which is preliminary data.</text>
</comment>
<accession>A0ABV7GKR9</accession>
<organism evidence="5 6">
    <name type="scientific">Shewanella submarina</name>
    <dbReference type="NCBI Taxonomy" id="2016376"/>
    <lineage>
        <taxon>Bacteria</taxon>
        <taxon>Pseudomonadati</taxon>
        <taxon>Pseudomonadota</taxon>
        <taxon>Gammaproteobacteria</taxon>
        <taxon>Alteromonadales</taxon>
        <taxon>Shewanellaceae</taxon>
        <taxon>Shewanella</taxon>
    </lineage>
</organism>
<gene>
    <name evidence="5" type="ORF">ACFOE0_21890</name>
</gene>
<keyword evidence="6" id="KW-1185">Reference proteome</keyword>
<dbReference type="Gene3D" id="3.30.1660.40">
    <property type="entry name" value="FlgT, N-terminal domain"/>
    <property type="match status" value="1"/>
</dbReference>
<dbReference type="Pfam" id="PF16538">
    <property type="entry name" value="FlgT_C"/>
    <property type="match status" value="1"/>
</dbReference>
<evidence type="ECO:0000313" key="6">
    <source>
        <dbReference type="Proteomes" id="UP001595621"/>
    </source>
</evidence>
<dbReference type="InterPro" id="IPR038165">
    <property type="entry name" value="FlgT_C_sf"/>
</dbReference>
<evidence type="ECO:0000256" key="1">
    <source>
        <dbReference type="SAM" id="SignalP"/>
    </source>
</evidence>
<dbReference type="Proteomes" id="UP001595621">
    <property type="component" value="Unassembled WGS sequence"/>
</dbReference>
<evidence type="ECO:0000259" key="3">
    <source>
        <dbReference type="Pfam" id="PF16539"/>
    </source>
</evidence>
<sequence>MRTFIAFVAALMTFPAFAAWINAQGSAQIVDDDIQTAREEAIAQAVSYASLQTGVTITSQQQVTGGRLTSDQFTMTSQLNNPDIKIISESVNGDMLTVNLQIAAKDNMTSQCLESSVKAAVLIPQSLLKHREHLSYGQLVGFETALSARLGDMLDAQSRAAFSHQHQYDKLDINSSVADISGYALPTWLTEHTDSQYLLIPSIRDLSVSPAESSFLGLWQDDPLRNFAITLTLFHGISGEQIWSQDYHTQAEWQFDRQVSVPPTANYFWQSDFGREIDKTLSNAIKDMDNALICRPVLGQVIARDSNRIMINLGRKHGVHTGDKFKLVLQQQMTDRFSNHRALAHASNTEITIDQVTETSATALLGAQPGAMAIQLSDLAIKQ</sequence>
<feature type="chain" id="PRO_5045966190" evidence="1">
    <location>
        <begin position="19"/>
        <end position="383"/>
    </location>
</feature>